<dbReference type="Proteomes" id="UP000278288">
    <property type="component" value="Chromosome"/>
</dbReference>
<reference evidence="1 2" key="1">
    <citation type="submission" date="2018-11" db="EMBL/GenBank/DDBJ databases">
        <title>Proposal to divide the Flavobacteriaceae and reorganize its genera based on Amino Acid Identity values calculated from whole genome sequences.</title>
        <authorList>
            <person name="Nicholson A.C."/>
            <person name="Gulvik C.A."/>
            <person name="Whitney A.M."/>
            <person name="Humrighouse B.W."/>
            <person name="Bell M."/>
            <person name="Holmes B."/>
            <person name="Steigerwalt A.G."/>
            <person name="Villarma A."/>
            <person name="Sheth M."/>
            <person name="Batra D."/>
            <person name="Pryor J."/>
            <person name="Bernardet J.-F."/>
            <person name="Hugo C."/>
            <person name="Kampfer P."/>
            <person name="Newman J."/>
            <person name="McQuiston J.R."/>
        </authorList>
    </citation>
    <scope>NUCLEOTIDE SEQUENCE [LARGE SCALE GENOMIC DNA]</scope>
    <source>
        <strain evidence="1 2">G0041</strain>
    </source>
</reference>
<name>A0AAD0YRY9_CHRNA</name>
<accession>A0AAD0YRY9</accession>
<dbReference type="InterPro" id="IPR015421">
    <property type="entry name" value="PyrdxlP-dep_Trfase_major"/>
</dbReference>
<dbReference type="EMBL" id="CP033923">
    <property type="protein sequence ID" value="AZA91996.1"/>
    <property type="molecule type" value="Genomic_DNA"/>
</dbReference>
<evidence type="ECO:0000313" key="2">
    <source>
        <dbReference type="Proteomes" id="UP000278288"/>
    </source>
</evidence>
<protein>
    <recommendedName>
        <fullName evidence="3">dTDP-4-amino-4,6-dideoxygalactose transaminase</fullName>
    </recommendedName>
</protein>
<sequence length="320" mass="37464">MNNKAIGGYFELELPVGNSDFAGNNSITLNSARNCLEYILRARKKSKIYIPYYTCDVILEPIQKINLEYEFYDVDSNLEPLFDYSTIKESEVFLYTNYFGIKDLFIQELINKIPNNIIIDNAQALFAPVIKNIDQFYSPRKFVGVADGGFLYTNKRLNIDFEKDESYQRMSHLLKRIDLSAEEGYSDFSENDKSLENQPIKTMSNLTKKMLTGIDYDYIKKHRKENFLFLHEALKEKNSLPIELSKESVPLVYPFRTQDKKLKQKLISERIYCATYWPNVLNWCTEDKNSHILAQEIIALPIDQRYSVNEMKKILACIMY</sequence>
<keyword evidence="2" id="KW-1185">Reference proteome</keyword>
<dbReference type="AlphaFoldDB" id="A0AAD0YRY9"/>
<dbReference type="RefSeq" id="WP_123858731.1">
    <property type="nucleotide sequence ID" value="NZ_CP033923.1"/>
</dbReference>
<evidence type="ECO:0008006" key="3">
    <source>
        <dbReference type="Google" id="ProtNLM"/>
    </source>
</evidence>
<dbReference type="SUPFAM" id="SSF53383">
    <property type="entry name" value="PLP-dependent transferases"/>
    <property type="match status" value="1"/>
</dbReference>
<organism evidence="1 2">
    <name type="scientific">Chryseobacterium nakagawai</name>
    <dbReference type="NCBI Taxonomy" id="1241982"/>
    <lineage>
        <taxon>Bacteria</taxon>
        <taxon>Pseudomonadati</taxon>
        <taxon>Bacteroidota</taxon>
        <taxon>Flavobacteriia</taxon>
        <taxon>Flavobacteriales</taxon>
        <taxon>Weeksellaceae</taxon>
        <taxon>Chryseobacterium group</taxon>
        <taxon>Chryseobacterium</taxon>
    </lineage>
</organism>
<dbReference type="KEGG" id="cnk:EG343_15880"/>
<dbReference type="InterPro" id="IPR015424">
    <property type="entry name" value="PyrdxlP-dep_Trfase"/>
</dbReference>
<dbReference type="Gene3D" id="3.40.640.10">
    <property type="entry name" value="Type I PLP-dependent aspartate aminotransferase-like (Major domain)"/>
    <property type="match status" value="1"/>
</dbReference>
<evidence type="ECO:0000313" key="1">
    <source>
        <dbReference type="EMBL" id="AZA91996.1"/>
    </source>
</evidence>
<gene>
    <name evidence="1" type="ORF">EG343_15880</name>
</gene>
<proteinExistence type="predicted"/>